<sequence>MVRRNFSRFLIVIETGLLDDGRWIPVRKRKHLAWMAALILLVITLVSPLITMSVASAADSKNLIYDEANLLNEQEKSELNAMANEYGAERQTDFVIYTSNNEEQKSEILLTEDFYDDQGFGYDKAHGNAVILTIDMYNRKMYLAGFYKGKEYIDNGRADKITAKIAPDVTDGNYKLAFEKYIKLSYEYMGIRPGVNPDNILFNIWFQLIASIAIGGVVVGVMAYRSGGRVTVNRATYEDSSTSSVVDRQDRYIRTTVTKRKIEKNNNNGGGGGGGGGGTTRGGHSHSGSSRSF</sequence>
<dbReference type="Proteomes" id="UP000250642">
    <property type="component" value="Unassembled WGS sequence"/>
</dbReference>
<organism evidence="4 5">
    <name type="scientific">Paenibacillus taichungensis</name>
    <dbReference type="NCBI Taxonomy" id="484184"/>
    <lineage>
        <taxon>Bacteria</taxon>
        <taxon>Bacillati</taxon>
        <taxon>Bacillota</taxon>
        <taxon>Bacilli</taxon>
        <taxon>Bacillales</taxon>
        <taxon>Paenibacillaceae</taxon>
        <taxon>Paenibacillus</taxon>
    </lineage>
</organism>
<dbReference type="InterPro" id="IPR007621">
    <property type="entry name" value="TPM_dom"/>
</dbReference>
<evidence type="ECO:0000256" key="1">
    <source>
        <dbReference type="SAM" id="MobiDB-lite"/>
    </source>
</evidence>
<feature type="transmembrane region" description="Helical" evidence="2">
    <location>
        <begin position="204"/>
        <end position="224"/>
    </location>
</feature>
<keyword evidence="2" id="KW-0812">Transmembrane</keyword>
<dbReference type="Pfam" id="PF04536">
    <property type="entry name" value="TPM_phosphatase"/>
    <property type="match status" value="1"/>
</dbReference>
<proteinExistence type="predicted"/>
<protein>
    <recommendedName>
        <fullName evidence="3">TPM domain-containing protein</fullName>
    </recommendedName>
</protein>
<reference evidence="4 5" key="1">
    <citation type="submission" date="2018-04" db="EMBL/GenBank/DDBJ databases">
        <title>Paenibacillus taichungensis Genome sequencing and assembly.</title>
        <authorList>
            <person name="Xu J."/>
            <person name="Rensing C."/>
            <person name="Mazhar H.S."/>
        </authorList>
    </citation>
    <scope>NUCLEOTIDE SEQUENCE [LARGE SCALE GENOMIC DNA]</scope>
    <source>
        <strain evidence="4 5">NC1</strain>
    </source>
</reference>
<feature type="domain" description="TPM" evidence="3">
    <location>
        <begin position="64"/>
        <end position="183"/>
    </location>
</feature>
<gene>
    <name evidence="4" type="ORF">DC345_30405</name>
</gene>
<evidence type="ECO:0000259" key="3">
    <source>
        <dbReference type="Pfam" id="PF04536"/>
    </source>
</evidence>
<dbReference type="Gene3D" id="3.10.310.50">
    <property type="match status" value="1"/>
</dbReference>
<keyword evidence="2" id="KW-0472">Membrane</keyword>
<evidence type="ECO:0000313" key="4">
    <source>
        <dbReference type="EMBL" id="RAW09819.1"/>
    </source>
</evidence>
<comment type="caution">
    <text evidence="4">The sequence shown here is derived from an EMBL/GenBank/DDBJ whole genome shotgun (WGS) entry which is preliminary data.</text>
</comment>
<dbReference type="EMBL" id="QEVW01000033">
    <property type="protein sequence ID" value="RAW09819.1"/>
    <property type="molecule type" value="Genomic_DNA"/>
</dbReference>
<accession>A0A329QDR3</accession>
<feature type="region of interest" description="Disordered" evidence="1">
    <location>
        <begin position="256"/>
        <end position="293"/>
    </location>
</feature>
<evidence type="ECO:0000256" key="2">
    <source>
        <dbReference type="SAM" id="Phobius"/>
    </source>
</evidence>
<dbReference type="AlphaFoldDB" id="A0A329QDR3"/>
<name>A0A329QDR3_9BACL</name>
<feature type="compositionally biased region" description="Gly residues" evidence="1">
    <location>
        <begin position="268"/>
        <end position="281"/>
    </location>
</feature>
<keyword evidence="2" id="KW-1133">Transmembrane helix</keyword>
<feature type="transmembrane region" description="Helical" evidence="2">
    <location>
        <begin position="32"/>
        <end position="55"/>
    </location>
</feature>
<evidence type="ECO:0000313" key="5">
    <source>
        <dbReference type="Proteomes" id="UP000250642"/>
    </source>
</evidence>